<sequence length="70" mass="7904">MLASEVLVGTEVYKRVKAAEVAVEEAKMKERLDDKISQTKANRSLDDAEMEVDLLHAKDSEVQSVEYYIS</sequence>
<dbReference type="GeneID" id="18672141"/>
<keyword evidence="2" id="KW-1185">Reference proteome</keyword>
<proteinExistence type="predicted"/>
<protein>
    <submittedName>
        <fullName evidence="1">Uncharacterized protein</fullName>
    </submittedName>
</protein>
<dbReference type="EMBL" id="JH718773">
    <property type="protein sequence ID" value="EJC97391.1"/>
    <property type="molecule type" value="Genomic_DNA"/>
</dbReference>
<dbReference type="RefSeq" id="XP_007272347.1">
    <property type="nucleotide sequence ID" value="XM_007272285.1"/>
</dbReference>
<reference evidence="2" key="1">
    <citation type="journal article" date="2012" name="Science">
        <title>The Paleozoic origin of enzymatic lignin decomposition reconstructed from 31 fungal genomes.</title>
        <authorList>
            <person name="Floudas D."/>
            <person name="Binder M."/>
            <person name="Riley R."/>
            <person name="Barry K."/>
            <person name="Blanchette R.A."/>
            <person name="Henrissat B."/>
            <person name="Martinez A.T."/>
            <person name="Otillar R."/>
            <person name="Spatafora J.W."/>
            <person name="Yadav J.S."/>
            <person name="Aerts A."/>
            <person name="Benoit I."/>
            <person name="Boyd A."/>
            <person name="Carlson A."/>
            <person name="Copeland A."/>
            <person name="Coutinho P.M."/>
            <person name="de Vries R.P."/>
            <person name="Ferreira P."/>
            <person name="Findley K."/>
            <person name="Foster B."/>
            <person name="Gaskell J."/>
            <person name="Glotzer D."/>
            <person name="Gorecki P."/>
            <person name="Heitman J."/>
            <person name="Hesse C."/>
            <person name="Hori C."/>
            <person name="Igarashi K."/>
            <person name="Jurgens J.A."/>
            <person name="Kallen N."/>
            <person name="Kersten P."/>
            <person name="Kohler A."/>
            <person name="Kuees U."/>
            <person name="Kumar T.K.A."/>
            <person name="Kuo A."/>
            <person name="LaButti K."/>
            <person name="Larrondo L.F."/>
            <person name="Lindquist E."/>
            <person name="Ling A."/>
            <person name="Lombard V."/>
            <person name="Lucas S."/>
            <person name="Lundell T."/>
            <person name="Martin R."/>
            <person name="McLaughlin D.J."/>
            <person name="Morgenstern I."/>
            <person name="Morin E."/>
            <person name="Murat C."/>
            <person name="Nagy L.G."/>
            <person name="Nolan M."/>
            <person name="Ohm R.A."/>
            <person name="Patyshakuliyeva A."/>
            <person name="Rokas A."/>
            <person name="Ruiz-Duenas F.J."/>
            <person name="Sabat G."/>
            <person name="Salamov A."/>
            <person name="Samejima M."/>
            <person name="Schmutz J."/>
            <person name="Slot J.C."/>
            <person name="St John F."/>
            <person name="Stenlid J."/>
            <person name="Sun H."/>
            <person name="Sun S."/>
            <person name="Syed K."/>
            <person name="Tsang A."/>
            <person name="Wiebenga A."/>
            <person name="Young D."/>
            <person name="Pisabarro A."/>
            <person name="Eastwood D.C."/>
            <person name="Martin F."/>
            <person name="Cullen D."/>
            <person name="Grigoriev I.V."/>
            <person name="Hibbett D.S."/>
        </authorList>
    </citation>
    <scope>NUCLEOTIDE SEQUENCE [LARGE SCALE GENOMIC DNA]</scope>
    <source>
        <strain evidence="2">MF3/22</strain>
    </source>
</reference>
<accession>R7SF90</accession>
<evidence type="ECO:0000313" key="1">
    <source>
        <dbReference type="EMBL" id="EJC97391.1"/>
    </source>
</evidence>
<dbReference type="AlphaFoldDB" id="R7SF90"/>
<dbReference type="KEGG" id="fme:FOMMEDRAFT_137607"/>
<organism evidence="1 2">
    <name type="scientific">Fomitiporia mediterranea (strain MF3/22)</name>
    <name type="common">Grapevine white-rot fungus</name>
    <dbReference type="NCBI Taxonomy" id="694068"/>
    <lineage>
        <taxon>Eukaryota</taxon>
        <taxon>Fungi</taxon>
        <taxon>Dikarya</taxon>
        <taxon>Basidiomycota</taxon>
        <taxon>Agaricomycotina</taxon>
        <taxon>Agaricomycetes</taxon>
        <taxon>Hymenochaetales</taxon>
        <taxon>Hymenochaetaceae</taxon>
        <taxon>Fomitiporia</taxon>
    </lineage>
</organism>
<evidence type="ECO:0000313" key="2">
    <source>
        <dbReference type="Proteomes" id="UP000053630"/>
    </source>
</evidence>
<dbReference type="Proteomes" id="UP000053630">
    <property type="component" value="Unassembled WGS sequence"/>
</dbReference>
<name>R7SF90_FOMME</name>
<gene>
    <name evidence="1" type="ORF">FOMMEDRAFT_137607</name>
</gene>